<evidence type="ECO:0000313" key="1">
    <source>
        <dbReference type="EMBL" id="KRY05058.1"/>
    </source>
</evidence>
<protein>
    <submittedName>
        <fullName evidence="1">Uncharacterized protein</fullName>
    </submittedName>
</protein>
<comment type="caution">
    <text evidence="1">The sequence shown here is derived from an EMBL/GenBank/DDBJ whole genome shotgun (WGS) entry which is preliminary data.</text>
</comment>
<dbReference type="EMBL" id="JYDQ01001534">
    <property type="protein sequence ID" value="KRY05058.1"/>
    <property type="molecule type" value="Genomic_DNA"/>
</dbReference>
<proteinExistence type="predicted"/>
<evidence type="ECO:0000313" key="2">
    <source>
        <dbReference type="Proteomes" id="UP000054783"/>
    </source>
</evidence>
<name>A0A0V0YXM9_9BILA</name>
<dbReference type="OrthoDB" id="5927499at2759"/>
<keyword evidence="2" id="KW-1185">Reference proteome</keyword>
<dbReference type="AlphaFoldDB" id="A0A0V0YXM9"/>
<gene>
    <name evidence="1" type="ORF">T12_12059</name>
</gene>
<dbReference type="Proteomes" id="UP000054783">
    <property type="component" value="Unassembled WGS sequence"/>
</dbReference>
<reference evidence="1 2" key="1">
    <citation type="submission" date="2015-01" db="EMBL/GenBank/DDBJ databases">
        <title>Evolution of Trichinella species and genotypes.</title>
        <authorList>
            <person name="Korhonen P.K."/>
            <person name="Edoardo P."/>
            <person name="Giuseppe L.R."/>
            <person name="Gasser R.B."/>
        </authorList>
    </citation>
    <scope>NUCLEOTIDE SEQUENCE [LARGE SCALE GENOMIC DNA]</scope>
    <source>
        <strain evidence="1">ISS2496</strain>
    </source>
</reference>
<accession>A0A0V0YXM9</accession>
<organism evidence="1 2">
    <name type="scientific">Trichinella patagoniensis</name>
    <dbReference type="NCBI Taxonomy" id="990121"/>
    <lineage>
        <taxon>Eukaryota</taxon>
        <taxon>Metazoa</taxon>
        <taxon>Ecdysozoa</taxon>
        <taxon>Nematoda</taxon>
        <taxon>Enoplea</taxon>
        <taxon>Dorylaimia</taxon>
        <taxon>Trichinellida</taxon>
        <taxon>Trichinellidae</taxon>
        <taxon>Trichinella</taxon>
    </lineage>
</organism>
<sequence length="33" mass="3671">MRSVYMFGKAPIKFCSQTECINLRPSVDGSSAF</sequence>